<dbReference type="AlphaFoldDB" id="A0A5N3PEJ6"/>
<reference evidence="2 3" key="1">
    <citation type="journal article" date="2019" name="Microorganisms">
        <title>Genome Insights into the Novel Species Microvirga brassicacearum, a Rapeseed Endophyte with Biotechnological Potential.</title>
        <authorList>
            <person name="Jimenez-Gomez A."/>
            <person name="Saati-Santamaria Z."/>
            <person name="Igual J.M."/>
            <person name="Rivas R."/>
            <person name="Mateos P.F."/>
            <person name="Garcia-Fraile P."/>
        </authorList>
    </citation>
    <scope>NUCLEOTIDE SEQUENCE [LARGE SCALE GENOMIC DNA]</scope>
    <source>
        <strain evidence="2 3">CDVBN77</strain>
    </source>
</reference>
<accession>A0A5N3PEJ6</accession>
<proteinExistence type="predicted"/>
<evidence type="ECO:0000313" key="2">
    <source>
        <dbReference type="EMBL" id="KAB0268177.1"/>
    </source>
</evidence>
<dbReference type="EMBL" id="VCMV01000007">
    <property type="protein sequence ID" value="KAB0268177.1"/>
    <property type="molecule type" value="Genomic_DNA"/>
</dbReference>
<evidence type="ECO:0000313" key="3">
    <source>
        <dbReference type="Proteomes" id="UP000325684"/>
    </source>
</evidence>
<gene>
    <name evidence="2" type="ORF">FEZ63_06020</name>
</gene>
<organism evidence="2 3">
    <name type="scientific">Microvirga brassicacearum</name>
    <dbReference type="NCBI Taxonomy" id="2580413"/>
    <lineage>
        <taxon>Bacteria</taxon>
        <taxon>Pseudomonadati</taxon>
        <taxon>Pseudomonadota</taxon>
        <taxon>Alphaproteobacteria</taxon>
        <taxon>Hyphomicrobiales</taxon>
        <taxon>Methylobacteriaceae</taxon>
        <taxon>Microvirga</taxon>
    </lineage>
</organism>
<dbReference type="InterPro" id="IPR018968">
    <property type="entry name" value="Phasin"/>
</dbReference>
<sequence length="111" mass="11986">MIPSFDQFQKYGQENMEAAIQAVGTFSKGAQAIAAESSDFARKAIERNSSAIEQLAGAKTIEKAVEIQTEYVKGAYEGLVSQSTKLGELYSSFATEAFKPIQGLYSKFTAA</sequence>
<name>A0A5N3PEJ6_9HYPH</name>
<evidence type="ECO:0000259" key="1">
    <source>
        <dbReference type="Pfam" id="PF09361"/>
    </source>
</evidence>
<dbReference type="InterPro" id="IPR010127">
    <property type="entry name" value="Phasin_subfam-1"/>
</dbReference>
<dbReference type="Pfam" id="PF09361">
    <property type="entry name" value="Phasin_2"/>
    <property type="match status" value="1"/>
</dbReference>
<comment type="caution">
    <text evidence="2">The sequence shown here is derived from an EMBL/GenBank/DDBJ whole genome shotgun (WGS) entry which is preliminary data.</text>
</comment>
<feature type="domain" description="Phasin" evidence="1">
    <location>
        <begin position="6"/>
        <end position="102"/>
    </location>
</feature>
<dbReference type="RefSeq" id="WP_150942735.1">
    <property type="nucleotide sequence ID" value="NZ_VCMV01000007.1"/>
</dbReference>
<dbReference type="Proteomes" id="UP000325684">
    <property type="component" value="Unassembled WGS sequence"/>
</dbReference>
<protein>
    <submittedName>
        <fullName evidence="2">Phasin family protein</fullName>
    </submittedName>
</protein>
<dbReference type="NCBIfam" id="TIGR01841">
    <property type="entry name" value="phasin"/>
    <property type="match status" value="1"/>
</dbReference>
<dbReference type="OrthoDB" id="7678100at2"/>
<keyword evidence="3" id="KW-1185">Reference proteome</keyword>